<evidence type="ECO:0000256" key="3">
    <source>
        <dbReference type="ARBA" id="ARBA00023237"/>
    </source>
</evidence>
<evidence type="ECO:0000259" key="6">
    <source>
        <dbReference type="PROSITE" id="PS51123"/>
    </source>
</evidence>
<dbReference type="OrthoDB" id="9782229at2"/>
<keyword evidence="2 4" id="KW-0472">Membrane</keyword>
<dbReference type="CDD" id="cd07185">
    <property type="entry name" value="OmpA_C-like"/>
    <property type="match status" value="1"/>
</dbReference>
<evidence type="ECO:0000256" key="4">
    <source>
        <dbReference type="PROSITE-ProRule" id="PRU00473"/>
    </source>
</evidence>
<keyword evidence="5" id="KW-1133">Transmembrane helix</keyword>
<comment type="caution">
    <text evidence="7">The sequence shown here is derived from an EMBL/GenBank/DDBJ whole genome shotgun (WGS) entry which is preliminary data.</text>
</comment>
<keyword evidence="3" id="KW-0998">Cell outer membrane</keyword>
<dbReference type="Gene3D" id="3.30.1330.60">
    <property type="entry name" value="OmpA-like domain"/>
    <property type="match status" value="1"/>
</dbReference>
<evidence type="ECO:0000256" key="2">
    <source>
        <dbReference type="ARBA" id="ARBA00023136"/>
    </source>
</evidence>
<dbReference type="Pfam" id="PF20159">
    <property type="entry name" value="YidB"/>
    <property type="match status" value="1"/>
</dbReference>
<dbReference type="InterPro" id="IPR036737">
    <property type="entry name" value="OmpA-like_sf"/>
</dbReference>
<dbReference type="PANTHER" id="PTHR30329:SF21">
    <property type="entry name" value="LIPOPROTEIN YIAD-RELATED"/>
    <property type="match status" value="1"/>
</dbReference>
<comment type="subcellular location">
    <subcellularLocation>
        <location evidence="1">Cell outer membrane</location>
    </subcellularLocation>
</comment>
<dbReference type="GO" id="GO:0009279">
    <property type="term" value="C:cell outer membrane"/>
    <property type="evidence" value="ECO:0007669"/>
    <property type="project" value="UniProtKB-SubCell"/>
</dbReference>
<dbReference type="InterPro" id="IPR027405">
    <property type="entry name" value="YidB-like"/>
</dbReference>
<accession>A0A108UD67</accession>
<protein>
    <submittedName>
        <fullName evidence="7">OmpA domain protein</fullName>
    </submittedName>
</protein>
<dbReference type="InterPro" id="IPR045372">
    <property type="entry name" value="YidB"/>
</dbReference>
<reference evidence="7 8" key="1">
    <citation type="journal article" date="2014" name="Genome Announc.">
        <title>Draft Genome Sequence of Lysobacter capsici AZ78, a Bacterium Antagonistic to Plant-Pathogenic Oomycetes.</title>
        <authorList>
            <person name="Puopolo G."/>
            <person name="Sonego P."/>
            <person name="Engelen K."/>
            <person name="Pertot I."/>
        </authorList>
    </citation>
    <scope>NUCLEOTIDE SEQUENCE [LARGE SCALE GENOMIC DNA]</scope>
    <source>
        <strain evidence="7 8">AZ78</strain>
    </source>
</reference>
<dbReference type="InterPro" id="IPR006664">
    <property type="entry name" value="OMP_bac"/>
</dbReference>
<dbReference type="Pfam" id="PF00691">
    <property type="entry name" value="OmpA"/>
    <property type="match status" value="1"/>
</dbReference>
<dbReference type="SUPFAM" id="SSF103088">
    <property type="entry name" value="OmpA-like"/>
    <property type="match status" value="1"/>
</dbReference>
<evidence type="ECO:0000313" key="8">
    <source>
        <dbReference type="Proteomes" id="UP000023435"/>
    </source>
</evidence>
<proteinExistence type="predicted"/>
<dbReference type="RefSeq" id="WP_036104518.1">
    <property type="nucleotide sequence ID" value="NZ_JAJA02000001.1"/>
</dbReference>
<dbReference type="SUPFAM" id="SSF140804">
    <property type="entry name" value="YidB-like"/>
    <property type="match status" value="1"/>
</dbReference>
<keyword evidence="8" id="KW-1185">Reference proteome</keyword>
<dbReference type="EMBL" id="JAJA02000001">
    <property type="protein sequence ID" value="KWS06735.1"/>
    <property type="molecule type" value="Genomic_DNA"/>
</dbReference>
<dbReference type="Gene3D" id="3.40.1520.20">
    <property type="match status" value="1"/>
</dbReference>
<name>A0A108UD67_9GAMM</name>
<dbReference type="PRINTS" id="PR01021">
    <property type="entry name" value="OMPADOMAIN"/>
</dbReference>
<gene>
    <name evidence="7" type="ORF">AZ78_4292</name>
</gene>
<feature type="domain" description="OmpA-like" evidence="6">
    <location>
        <begin position="331"/>
        <end position="447"/>
    </location>
</feature>
<dbReference type="Proteomes" id="UP000023435">
    <property type="component" value="Unassembled WGS sequence"/>
</dbReference>
<dbReference type="PANTHER" id="PTHR30329">
    <property type="entry name" value="STATOR ELEMENT OF FLAGELLAR MOTOR COMPLEX"/>
    <property type="match status" value="1"/>
</dbReference>
<feature type="transmembrane region" description="Helical" evidence="5">
    <location>
        <begin position="152"/>
        <end position="169"/>
    </location>
</feature>
<dbReference type="InterPro" id="IPR006665">
    <property type="entry name" value="OmpA-like"/>
</dbReference>
<dbReference type="InterPro" id="IPR050330">
    <property type="entry name" value="Bact_OuterMem_StrucFunc"/>
</dbReference>
<keyword evidence="5" id="KW-0812">Transmembrane</keyword>
<dbReference type="Gene3D" id="1.10.10.690">
    <property type="entry name" value="YidB-like"/>
    <property type="match status" value="1"/>
</dbReference>
<dbReference type="PROSITE" id="PS51123">
    <property type="entry name" value="OMPA_2"/>
    <property type="match status" value="1"/>
</dbReference>
<organism evidence="7 8">
    <name type="scientific">Lysobacter capsici AZ78</name>
    <dbReference type="NCBI Taxonomy" id="1444315"/>
    <lineage>
        <taxon>Bacteria</taxon>
        <taxon>Pseudomonadati</taxon>
        <taxon>Pseudomonadota</taxon>
        <taxon>Gammaproteobacteria</taxon>
        <taxon>Lysobacterales</taxon>
        <taxon>Lysobacteraceae</taxon>
        <taxon>Lysobacter</taxon>
    </lineage>
</organism>
<evidence type="ECO:0000256" key="1">
    <source>
        <dbReference type="ARBA" id="ARBA00004442"/>
    </source>
</evidence>
<evidence type="ECO:0000256" key="5">
    <source>
        <dbReference type="SAM" id="Phobius"/>
    </source>
</evidence>
<dbReference type="AlphaFoldDB" id="A0A108UD67"/>
<sequence>MFNSLIRDAAERFNLGDKAERFIGLLLGLIFDPAQGGFSGLRSRFTQVGLGDLFRSWIGAHVVDNVLQPDQFSAAVGDEALATMAAKLGVPKVSISLAGATLLPKLIGLLTRDGEPSTAPAEALALINGAPVPRAQHVAPTSARKADSRPGWLLWLVPLLLLLGGFLLMRSCGKDEAAAPAPTTTPAATAPSELAAPVAQANARFDLSNVDGKVTVNGQVASDADKLKLWDALKAAFGETNLSGDIRVDPATLPAGWMDKLIGLLPQLKAKGLKFGFDGDTLSIDTSALPEDQRIAVSEQLRKAFGGFQISGLWDRAAAALSGLKAGFSGDDLVGALNLMNVYFDSGSATITRDSLETLDHAAKAIKAAPTGIRIEVGGHTDNTGDAAANLTLSQQRADAVIARLAELGVARETLVGKGYGQDQPIADNASEEGKAKNRRMHFTVLK</sequence>
<evidence type="ECO:0000313" key="7">
    <source>
        <dbReference type="EMBL" id="KWS06735.1"/>
    </source>
</evidence>